<feature type="region of interest" description="Disordered" evidence="1">
    <location>
        <begin position="113"/>
        <end position="138"/>
    </location>
</feature>
<comment type="caution">
    <text evidence="3">The sequence shown here is derived from an EMBL/GenBank/DDBJ whole genome shotgun (WGS) entry which is preliminary data.</text>
</comment>
<accession>A0A139I273</accession>
<gene>
    <name evidence="3" type="ORF">AC579_8271</name>
</gene>
<dbReference type="AlphaFoldDB" id="A0A139I273"/>
<organism evidence="3 4">
    <name type="scientific">Pseudocercospora musae</name>
    <dbReference type="NCBI Taxonomy" id="113226"/>
    <lineage>
        <taxon>Eukaryota</taxon>
        <taxon>Fungi</taxon>
        <taxon>Dikarya</taxon>
        <taxon>Ascomycota</taxon>
        <taxon>Pezizomycotina</taxon>
        <taxon>Dothideomycetes</taxon>
        <taxon>Dothideomycetidae</taxon>
        <taxon>Mycosphaerellales</taxon>
        <taxon>Mycosphaerellaceae</taxon>
        <taxon>Pseudocercospora</taxon>
    </lineage>
</organism>
<feature type="region of interest" description="Disordered" evidence="1">
    <location>
        <begin position="160"/>
        <end position="179"/>
    </location>
</feature>
<dbReference type="OrthoDB" id="3514033at2759"/>
<dbReference type="Pfam" id="PF12898">
    <property type="entry name" value="Stc1"/>
    <property type="match status" value="1"/>
</dbReference>
<feature type="compositionally biased region" description="Basic and acidic residues" evidence="1">
    <location>
        <begin position="249"/>
        <end position="261"/>
    </location>
</feature>
<reference evidence="3 4" key="1">
    <citation type="submission" date="2015-07" db="EMBL/GenBank/DDBJ databases">
        <title>Comparative genomics of the Sigatoka disease complex on banana suggests a link between parallel evolutionary changes in Pseudocercospora fijiensis and Pseudocercospora eumusae and increased virulence on the banana host.</title>
        <authorList>
            <person name="Chang T.-C."/>
            <person name="Salvucci A."/>
            <person name="Crous P.W."/>
            <person name="Stergiopoulos I."/>
        </authorList>
    </citation>
    <scope>NUCLEOTIDE SEQUENCE [LARGE SCALE GENOMIC DNA]</scope>
    <source>
        <strain evidence="3 4">CBS 116634</strain>
    </source>
</reference>
<feature type="compositionally biased region" description="Acidic residues" evidence="1">
    <location>
        <begin position="127"/>
        <end position="138"/>
    </location>
</feature>
<evidence type="ECO:0000313" key="4">
    <source>
        <dbReference type="Proteomes" id="UP000073492"/>
    </source>
</evidence>
<feature type="compositionally biased region" description="Acidic residues" evidence="1">
    <location>
        <begin position="262"/>
        <end position="272"/>
    </location>
</feature>
<name>A0A139I273_9PEZI</name>
<sequence length="272" mass="28820">MPGKVYYNQHTVAATNVGFSDIKCNRCNIVKKVTAFAKNRIPDLQAAARNRSGFNATKTGVIACMQCSPQQVTELTCHMCDETKSLDKFPKTQRRTPDEAMCWACKEERANFEPGVTDSDMSSDSNSDTDDDSGDEFNLDNVIDETASISLSGGTAATYSSRSAGGVQLDGSSVVNSSTRASSTVGTSVTASTARGLSAGFNPNAYGNPAAKKSLVSLANSTAGAADPKKFAKVKASKNGNRIVYDIAEAERQQKDAGNKDDDFEVASSDED</sequence>
<dbReference type="EMBL" id="LFZO01000400">
    <property type="protein sequence ID" value="KXT08806.1"/>
    <property type="molecule type" value="Genomic_DNA"/>
</dbReference>
<dbReference type="STRING" id="113226.A0A139I273"/>
<dbReference type="Proteomes" id="UP000073492">
    <property type="component" value="Unassembled WGS sequence"/>
</dbReference>
<protein>
    <recommendedName>
        <fullName evidence="2">Stc1 domain-containing protein</fullName>
    </recommendedName>
</protein>
<dbReference type="InterPro" id="IPR024630">
    <property type="entry name" value="Stc1"/>
</dbReference>
<evidence type="ECO:0000313" key="3">
    <source>
        <dbReference type="EMBL" id="KXT08806.1"/>
    </source>
</evidence>
<dbReference type="EMBL" id="LFZO01000400">
    <property type="protein sequence ID" value="KXT08807.1"/>
    <property type="molecule type" value="Genomic_DNA"/>
</dbReference>
<keyword evidence="4" id="KW-1185">Reference proteome</keyword>
<evidence type="ECO:0000256" key="1">
    <source>
        <dbReference type="SAM" id="MobiDB-lite"/>
    </source>
</evidence>
<proteinExistence type="predicted"/>
<feature type="region of interest" description="Disordered" evidence="1">
    <location>
        <begin position="249"/>
        <end position="272"/>
    </location>
</feature>
<feature type="domain" description="Stc1" evidence="2">
    <location>
        <begin position="23"/>
        <end position="106"/>
    </location>
</feature>
<evidence type="ECO:0000259" key="2">
    <source>
        <dbReference type="Pfam" id="PF12898"/>
    </source>
</evidence>